<dbReference type="AlphaFoldDB" id="A0A669BKP2"/>
<dbReference type="InParanoid" id="A0A669BKP2"/>
<dbReference type="GeneTree" id="ENSGT01150000288434"/>
<feature type="domain" description="Chemokine interleukin-8-like" evidence="2">
    <location>
        <begin position="10"/>
        <end position="56"/>
    </location>
</feature>
<evidence type="ECO:0000256" key="1">
    <source>
        <dbReference type="ARBA" id="ARBA00022514"/>
    </source>
</evidence>
<organism evidence="3 4">
    <name type="scientific">Oreochromis niloticus</name>
    <name type="common">Nile tilapia</name>
    <name type="synonym">Tilapia nilotica</name>
    <dbReference type="NCBI Taxonomy" id="8128"/>
    <lineage>
        <taxon>Eukaryota</taxon>
        <taxon>Metazoa</taxon>
        <taxon>Chordata</taxon>
        <taxon>Craniata</taxon>
        <taxon>Vertebrata</taxon>
        <taxon>Euteleostomi</taxon>
        <taxon>Actinopterygii</taxon>
        <taxon>Neopterygii</taxon>
        <taxon>Teleostei</taxon>
        <taxon>Neoteleostei</taxon>
        <taxon>Acanthomorphata</taxon>
        <taxon>Ovalentaria</taxon>
        <taxon>Cichlomorphae</taxon>
        <taxon>Cichliformes</taxon>
        <taxon>Cichlidae</taxon>
        <taxon>African cichlids</taxon>
        <taxon>Pseudocrenilabrinae</taxon>
        <taxon>Oreochromini</taxon>
        <taxon>Oreochromis</taxon>
    </lineage>
</organism>
<dbReference type="InterPro" id="IPR036048">
    <property type="entry name" value="Interleukin_8-like_sf"/>
</dbReference>
<reference evidence="3" key="2">
    <citation type="submission" date="2025-08" db="UniProtKB">
        <authorList>
            <consortium name="Ensembl"/>
        </authorList>
    </citation>
    <scope>IDENTIFICATION</scope>
</reference>
<keyword evidence="1" id="KW-0202">Cytokine</keyword>
<reference evidence="3" key="3">
    <citation type="submission" date="2025-09" db="UniProtKB">
        <authorList>
            <consortium name="Ensembl"/>
        </authorList>
    </citation>
    <scope>IDENTIFICATION</scope>
</reference>
<evidence type="ECO:0000259" key="2">
    <source>
        <dbReference type="SMART" id="SM00199"/>
    </source>
</evidence>
<dbReference type="GO" id="GO:0005615">
    <property type="term" value="C:extracellular space"/>
    <property type="evidence" value="ECO:0007669"/>
    <property type="project" value="UniProtKB-KW"/>
</dbReference>
<dbReference type="Pfam" id="PF00048">
    <property type="entry name" value="IL8"/>
    <property type="match status" value="1"/>
</dbReference>
<sequence>EKKSTPPGLPHACCIDVTKNNQAARQHCVKAIIFNTKNGKQLCADPDAQWVKDRKLRKHRYTHI</sequence>
<dbReference type="GO" id="GO:0008009">
    <property type="term" value="F:chemokine activity"/>
    <property type="evidence" value="ECO:0007669"/>
    <property type="project" value="InterPro"/>
</dbReference>
<keyword evidence="4" id="KW-1185">Reference proteome</keyword>
<dbReference type="Proteomes" id="UP000005207">
    <property type="component" value="Linkage group LG3"/>
</dbReference>
<dbReference type="Gene3D" id="2.40.50.40">
    <property type="match status" value="1"/>
</dbReference>
<accession>A0A669BKP2</accession>
<evidence type="ECO:0000313" key="4">
    <source>
        <dbReference type="Proteomes" id="UP000005207"/>
    </source>
</evidence>
<evidence type="ECO:0000313" key="3">
    <source>
        <dbReference type="Ensembl" id="ENSONIP00000034985.1"/>
    </source>
</evidence>
<proteinExistence type="predicted"/>
<name>A0A669BKP2_ORENI</name>
<reference evidence="4" key="1">
    <citation type="submission" date="2012-01" db="EMBL/GenBank/DDBJ databases">
        <title>The Genome Sequence of Oreochromis niloticus (Nile Tilapia).</title>
        <authorList>
            <consortium name="Broad Institute Genome Assembly Team"/>
            <consortium name="Broad Institute Sequencing Platform"/>
            <person name="Di Palma F."/>
            <person name="Johnson J."/>
            <person name="Lander E.S."/>
            <person name="Lindblad-Toh K."/>
        </authorList>
    </citation>
    <scope>NUCLEOTIDE SEQUENCE [LARGE SCALE GENOMIC DNA]</scope>
</reference>
<dbReference type="Ensembl" id="ENSONIT00000054778.1">
    <property type="protein sequence ID" value="ENSONIP00000034985.1"/>
    <property type="gene ID" value="ENSONIG00000033871.1"/>
</dbReference>
<dbReference type="GO" id="GO:0006955">
    <property type="term" value="P:immune response"/>
    <property type="evidence" value="ECO:0007669"/>
    <property type="project" value="InterPro"/>
</dbReference>
<dbReference type="SMART" id="SM00199">
    <property type="entry name" value="SCY"/>
    <property type="match status" value="1"/>
</dbReference>
<dbReference type="SUPFAM" id="SSF54117">
    <property type="entry name" value="Interleukin 8-like chemokines"/>
    <property type="match status" value="1"/>
</dbReference>
<protein>
    <recommendedName>
        <fullName evidence="2">Chemokine interleukin-8-like domain-containing protein</fullName>
    </recommendedName>
</protein>
<dbReference type="InterPro" id="IPR001811">
    <property type="entry name" value="Chemokine_IL8-like_dom"/>
</dbReference>